<keyword evidence="4" id="KW-1185">Reference proteome</keyword>
<dbReference type="EMBL" id="MU157899">
    <property type="protein sequence ID" value="KAF9524398.1"/>
    <property type="molecule type" value="Genomic_DNA"/>
</dbReference>
<feature type="transmembrane region" description="Helical" evidence="2">
    <location>
        <begin position="269"/>
        <end position="288"/>
    </location>
</feature>
<organism evidence="3 4">
    <name type="scientific">Crepidotus variabilis</name>
    <dbReference type="NCBI Taxonomy" id="179855"/>
    <lineage>
        <taxon>Eukaryota</taxon>
        <taxon>Fungi</taxon>
        <taxon>Dikarya</taxon>
        <taxon>Basidiomycota</taxon>
        <taxon>Agaricomycotina</taxon>
        <taxon>Agaricomycetes</taxon>
        <taxon>Agaricomycetidae</taxon>
        <taxon>Agaricales</taxon>
        <taxon>Agaricineae</taxon>
        <taxon>Crepidotaceae</taxon>
        <taxon>Crepidotus</taxon>
    </lineage>
</organism>
<dbReference type="OrthoDB" id="3069817at2759"/>
<accession>A0A9P6E8L8</accession>
<keyword evidence="2" id="KW-1133">Transmembrane helix</keyword>
<feature type="compositionally biased region" description="Basic and acidic residues" evidence="1">
    <location>
        <begin position="204"/>
        <end position="222"/>
    </location>
</feature>
<evidence type="ECO:0000256" key="2">
    <source>
        <dbReference type="SAM" id="Phobius"/>
    </source>
</evidence>
<comment type="caution">
    <text evidence="3">The sequence shown here is derived from an EMBL/GenBank/DDBJ whole genome shotgun (WGS) entry which is preliminary data.</text>
</comment>
<evidence type="ECO:0000256" key="1">
    <source>
        <dbReference type="SAM" id="MobiDB-lite"/>
    </source>
</evidence>
<proteinExistence type="predicted"/>
<evidence type="ECO:0000313" key="3">
    <source>
        <dbReference type="EMBL" id="KAF9524398.1"/>
    </source>
</evidence>
<dbReference type="Proteomes" id="UP000807306">
    <property type="component" value="Unassembled WGS sequence"/>
</dbReference>
<feature type="compositionally biased region" description="Basic and acidic residues" evidence="1">
    <location>
        <begin position="65"/>
        <end position="90"/>
    </location>
</feature>
<reference evidence="3" key="1">
    <citation type="submission" date="2020-11" db="EMBL/GenBank/DDBJ databases">
        <authorList>
            <consortium name="DOE Joint Genome Institute"/>
            <person name="Ahrendt S."/>
            <person name="Riley R."/>
            <person name="Andreopoulos W."/>
            <person name="Labutti K."/>
            <person name="Pangilinan J."/>
            <person name="Ruiz-Duenas F.J."/>
            <person name="Barrasa J.M."/>
            <person name="Sanchez-Garcia M."/>
            <person name="Camarero S."/>
            <person name="Miyauchi S."/>
            <person name="Serrano A."/>
            <person name="Linde D."/>
            <person name="Babiker R."/>
            <person name="Drula E."/>
            <person name="Ayuso-Fernandez I."/>
            <person name="Pacheco R."/>
            <person name="Padilla G."/>
            <person name="Ferreira P."/>
            <person name="Barriuso J."/>
            <person name="Kellner H."/>
            <person name="Castanera R."/>
            <person name="Alfaro M."/>
            <person name="Ramirez L."/>
            <person name="Pisabarro A.G."/>
            <person name="Kuo A."/>
            <person name="Tritt A."/>
            <person name="Lipzen A."/>
            <person name="He G."/>
            <person name="Yan M."/>
            <person name="Ng V."/>
            <person name="Cullen D."/>
            <person name="Martin F."/>
            <person name="Rosso M.-N."/>
            <person name="Henrissat B."/>
            <person name="Hibbett D."/>
            <person name="Martinez A.T."/>
            <person name="Grigoriev I.V."/>
        </authorList>
    </citation>
    <scope>NUCLEOTIDE SEQUENCE</scope>
    <source>
        <strain evidence="3">CBS 506.95</strain>
    </source>
</reference>
<protein>
    <submittedName>
        <fullName evidence="3">Uncharacterized protein</fullName>
    </submittedName>
</protein>
<name>A0A9P6E8L8_9AGAR</name>
<feature type="region of interest" description="Disordered" evidence="1">
    <location>
        <begin position="24"/>
        <end position="237"/>
    </location>
</feature>
<evidence type="ECO:0000313" key="4">
    <source>
        <dbReference type="Proteomes" id="UP000807306"/>
    </source>
</evidence>
<keyword evidence="2" id="KW-0472">Membrane</keyword>
<feature type="compositionally biased region" description="Basic residues" evidence="1">
    <location>
        <begin position="171"/>
        <end position="182"/>
    </location>
</feature>
<sequence>MPIEKTPVEYYQSYCASQRRVEQWVSDTGQHLEQPQGGPSQQPEWKGFLEDPGLITPISMATPLDKGKSRETDSQPPDITDRLTGSEKTKSSLRIPGALAVSSASDAQSRLQPLPTSSSSKRTLDNDTIKEGQSSILEVPTASHSRTQESKKIRSYPPEDILDDLTLPRSSSKHSKESKHTRRTLETSKSKQSLSSSSRKHREREREKERDRDRERVRDPSRSHTHRTRSRSRKHRDDSLDLADWAPILAYVPYGIIPLLFAMTTGSTSLSLAAAAIMLAGYFCVDYAKNNSTERSSRR</sequence>
<feature type="compositionally biased region" description="Polar residues" evidence="1">
    <location>
        <begin position="102"/>
        <end position="121"/>
    </location>
</feature>
<feature type="compositionally biased region" description="Basic residues" evidence="1">
    <location>
        <begin position="223"/>
        <end position="234"/>
    </location>
</feature>
<keyword evidence="2" id="KW-0812">Transmembrane</keyword>
<gene>
    <name evidence="3" type="ORF">CPB83DRAFT_861296</name>
</gene>
<dbReference type="AlphaFoldDB" id="A0A9P6E8L8"/>
<feature type="compositionally biased region" description="Low complexity" evidence="1">
    <location>
        <begin position="34"/>
        <end position="43"/>
    </location>
</feature>